<dbReference type="EMBL" id="JABZRA010000003">
    <property type="protein sequence ID" value="MBF1271892.1"/>
    <property type="molecule type" value="Genomic_DNA"/>
</dbReference>
<dbReference type="RefSeq" id="WP_304069395.1">
    <property type="nucleotide sequence ID" value="NZ_CAUQVT010000035.1"/>
</dbReference>
<dbReference type="Proteomes" id="UP000775770">
    <property type="component" value="Unassembled WGS sequence"/>
</dbReference>
<evidence type="ECO:0000313" key="1">
    <source>
        <dbReference type="EMBL" id="MBF1271892.1"/>
    </source>
</evidence>
<accession>A0A930GWY2</accession>
<comment type="caution">
    <text evidence="1">The sequence shown here is derived from an EMBL/GenBank/DDBJ whole genome shotgun (WGS) entry which is preliminary data.</text>
</comment>
<organism evidence="1 2">
    <name type="scientific">Oribacterium sinus</name>
    <dbReference type="NCBI Taxonomy" id="237576"/>
    <lineage>
        <taxon>Bacteria</taxon>
        <taxon>Bacillati</taxon>
        <taxon>Bacillota</taxon>
        <taxon>Clostridia</taxon>
        <taxon>Lachnospirales</taxon>
        <taxon>Lachnospiraceae</taxon>
        <taxon>Oribacterium</taxon>
    </lineage>
</organism>
<dbReference type="AlphaFoldDB" id="A0A930GWY2"/>
<protein>
    <submittedName>
        <fullName evidence="1">Uncharacterized protein</fullName>
    </submittedName>
</protein>
<proteinExistence type="predicted"/>
<reference evidence="1" key="1">
    <citation type="submission" date="2020-04" db="EMBL/GenBank/DDBJ databases">
        <title>Deep metagenomics examines the oral microbiome during advanced dental caries in children, revealing novel taxa and co-occurrences with host molecules.</title>
        <authorList>
            <person name="Baker J.L."/>
            <person name="Morton J.T."/>
            <person name="Dinis M."/>
            <person name="Alvarez R."/>
            <person name="Tran N.C."/>
            <person name="Knight R."/>
            <person name="Edlund A."/>
        </authorList>
    </citation>
    <scope>NUCLEOTIDE SEQUENCE</scope>
    <source>
        <strain evidence="1">JCVI_38_bin.19</strain>
    </source>
</reference>
<name>A0A930GWY2_9FIRM</name>
<evidence type="ECO:0000313" key="2">
    <source>
        <dbReference type="Proteomes" id="UP000775770"/>
    </source>
</evidence>
<sequence>MLQFLFLKWNVEACNGVQACKKEYEELCCQYKSRHSKVDIDETKVDIDISESIANKLKDTSTKTIDHVLALYNTFATV</sequence>
<gene>
    <name evidence="1" type="ORF">HXM90_00505</name>
</gene>